<feature type="signal peptide" evidence="7">
    <location>
        <begin position="1"/>
        <end position="31"/>
    </location>
</feature>
<feature type="chain" id="PRO_5043899528" description="Chitin-binding type-2 domain-containing protein" evidence="7">
    <location>
        <begin position="32"/>
        <end position="1041"/>
    </location>
</feature>
<dbReference type="Gene3D" id="2.170.140.10">
    <property type="entry name" value="Chitin binding domain"/>
    <property type="match status" value="10"/>
</dbReference>
<gene>
    <name evidence="9" type="ORF">JTE90_002930</name>
</gene>
<feature type="domain" description="Chitin-binding type-2" evidence="8">
    <location>
        <begin position="300"/>
        <end position="358"/>
    </location>
</feature>
<feature type="domain" description="Chitin-binding type-2" evidence="8">
    <location>
        <begin position="182"/>
        <end position="239"/>
    </location>
</feature>
<keyword evidence="4" id="KW-1015">Disulfide bond</keyword>
<dbReference type="PANTHER" id="PTHR23301:SF0">
    <property type="entry name" value="CHITIN-BINDING TYPE-2 DOMAIN-CONTAINING PROTEIN-RELATED"/>
    <property type="match status" value="1"/>
</dbReference>
<feature type="domain" description="Chitin-binding type-2" evidence="8">
    <location>
        <begin position="976"/>
        <end position="1033"/>
    </location>
</feature>
<evidence type="ECO:0000256" key="7">
    <source>
        <dbReference type="SAM" id="SignalP"/>
    </source>
</evidence>
<feature type="domain" description="Chitin-binding type-2" evidence="8">
    <location>
        <begin position="638"/>
        <end position="695"/>
    </location>
</feature>
<keyword evidence="5" id="KW-0325">Glycoprotein</keyword>
<dbReference type="GO" id="GO:0008061">
    <property type="term" value="F:chitin binding"/>
    <property type="evidence" value="ECO:0007669"/>
    <property type="project" value="UniProtKB-KW"/>
</dbReference>
<keyword evidence="10" id="KW-1185">Reference proteome</keyword>
<comment type="caution">
    <text evidence="9">The sequence shown here is derived from an EMBL/GenBank/DDBJ whole genome shotgun (WGS) entry which is preliminary data.</text>
</comment>
<dbReference type="InterPro" id="IPR036508">
    <property type="entry name" value="Chitin-bd_dom_sf"/>
</dbReference>
<feature type="domain" description="Chitin-binding type-2" evidence="8">
    <location>
        <begin position="892"/>
        <end position="949"/>
    </location>
</feature>
<dbReference type="Proteomes" id="UP000827092">
    <property type="component" value="Unassembled WGS sequence"/>
</dbReference>
<evidence type="ECO:0000313" key="10">
    <source>
        <dbReference type="Proteomes" id="UP000827092"/>
    </source>
</evidence>
<dbReference type="SMART" id="SM00494">
    <property type="entry name" value="ChtBD2"/>
    <property type="match status" value="13"/>
</dbReference>
<dbReference type="GO" id="GO:0005576">
    <property type="term" value="C:extracellular region"/>
    <property type="evidence" value="ECO:0007669"/>
    <property type="project" value="InterPro"/>
</dbReference>
<protein>
    <recommendedName>
        <fullName evidence="8">Chitin-binding type-2 domain-containing protein</fullName>
    </recommendedName>
</protein>
<dbReference type="EMBL" id="JAFNEN010000255">
    <property type="protein sequence ID" value="KAG8187915.1"/>
    <property type="molecule type" value="Genomic_DNA"/>
</dbReference>
<organism evidence="9 10">
    <name type="scientific">Oedothorax gibbosus</name>
    <dbReference type="NCBI Taxonomy" id="931172"/>
    <lineage>
        <taxon>Eukaryota</taxon>
        <taxon>Metazoa</taxon>
        <taxon>Ecdysozoa</taxon>
        <taxon>Arthropoda</taxon>
        <taxon>Chelicerata</taxon>
        <taxon>Arachnida</taxon>
        <taxon>Araneae</taxon>
        <taxon>Araneomorphae</taxon>
        <taxon>Entelegynae</taxon>
        <taxon>Araneoidea</taxon>
        <taxon>Linyphiidae</taxon>
        <taxon>Erigoninae</taxon>
        <taxon>Oedothorax</taxon>
    </lineage>
</organism>
<keyword evidence="1" id="KW-0147">Chitin-binding</keyword>
<dbReference type="PROSITE" id="PS50940">
    <property type="entry name" value="CHIT_BIND_II"/>
    <property type="match status" value="13"/>
</dbReference>
<evidence type="ECO:0000256" key="4">
    <source>
        <dbReference type="ARBA" id="ARBA00023157"/>
    </source>
</evidence>
<sequence length="1041" mass="116762">MDLKAWYSFMDFGKNAELSLFLLFVCGSVVCQSDLQIESGNASAALASEWDNLCAQLPDGSYPDYNQACRMFFVCSRGKKAATFWCTKGFVFSLTAGHCEPPDRALCPDTDNPSVLDDVVRLSSDVEECPEGDGVFPDYGKGCSSFYVCKGGIKTDFKCPGVSIYDWRTKSCRTSDSFTCNPVTCDNKKDGMYVDSSSHCRRYFDCYAGNVSQYVCPEGTIYNARHHRCTRSSVTRCLGLEAAQCTGLPDGYYPDFSTDCKVFGLCKNGGLKTFNCPAKTLFNSRTFTCEAQADCPKLDVSKCNGKNNGIHPDFESGCRDFYMCLDGLLTHQGTCPQGKLLNPINGDCQPSSLVTCSPVVDADCDGLPDGIYPDFASGCSAYFVCLNQRKISTAYCPGGDLYDVATGKCLPSGFVLCRDHSAFVSAPRLFDSYNCDNRLGIFPEFSSDCRRFVTCAYGQMDFHECKEGAMFDSETNSCMTSGSQCKAPFAIATFQCLPGDDGVYVTRNCTEWHECRNGIGFTNICPRGMQYDVNLGKCAIKSGLCMQEYMIQRRVFSSDVMPLEIRDREFQCPPKTIGVFTDSNSCRKFHFCVEGKLTSFVCPFNYSFDREQQACVFVGRRDRCENTRYKRVDNQPMTFSCEGLENGMYTDYNSDCRRYFVCENGNGVPVYCPDRQKFNSIKMMCDREEYVRCLPGKPTPTDPPLKRQNSQTDDIYHVYGHEDLFTENHPYVKHQPSTKPSDPKSRVWDDEYDAYSVENASPSSTDRNYESKVPNSIHNDADDHKRSHHSKHHSLAPTIDLKLPVETTVLYEDTTTTKTTKAPQSLDMACRKGDTGFFPDYESGCKMFHICFKQIRKTYSCPSVLLFNPETKNCDLPENVFCSKPEPLVETSFDCMDKMNQFVADYDSGCKYYVGCINNSPYRFTCPRGKTFNSVASVCEPESSFACEYPDDGNSSRDGKAASTHRHVHGIPGQFFFTCTEKPDGFYPDYNRHCHVFYRCVRGKKFSHYCKQGLLFNPESGICDFEENVTCSSETTTSASS</sequence>
<evidence type="ECO:0000256" key="6">
    <source>
        <dbReference type="SAM" id="MobiDB-lite"/>
    </source>
</evidence>
<keyword evidence="2 7" id="KW-0732">Signal</keyword>
<feature type="domain" description="Chitin-binding type-2" evidence="8">
    <location>
        <begin position="126"/>
        <end position="180"/>
    </location>
</feature>
<feature type="domain" description="Chitin-binding type-2" evidence="8">
    <location>
        <begin position="569"/>
        <end position="626"/>
    </location>
</feature>
<reference evidence="9 10" key="1">
    <citation type="journal article" date="2022" name="Nat. Ecol. Evol.">
        <title>A masculinizing supergene underlies an exaggerated male reproductive morph in a spider.</title>
        <authorList>
            <person name="Hendrickx F."/>
            <person name="De Corte Z."/>
            <person name="Sonet G."/>
            <person name="Van Belleghem S.M."/>
            <person name="Kostlbacher S."/>
            <person name="Vangestel C."/>
        </authorList>
    </citation>
    <scope>NUCLEOTIDE SEQUENCE [LARGE SCALE GENOMIC DNA]</scope>
    <source>
        <strain evidence="9">W744_W776</strain>
    </source>
</reference>
<feature type="domain" description="Chitin-binding type-2" evidence="8">
    <location>
        <begin position="242"/>
        <end position="297"/>
    </location>
</feature>
<feature type="domain" description="Chitin-binding type-2" evidence="8">
    <location>
        <begin position="827"/>
        <end position="884"/>
    </location>
</feature>
<dbReference type="InterPro" id="IPR002557">
    <property type="entry name" value="Chitin-bd_dom"/>
</dbReference>
<name>A0AAV6UUF5_9ARAC</name>
<evidence type="ECO:0000256" key="5">
    <source>
        <dbReference type="ARBA" id="ARBA00023180"/>
    </source>
</evidence>
<feature type="domain" description="Chitin-binding type-2" evidence="8">
    <location>
        <begin position="51"/>
        <end position="109"/>
    </location>
</feature>
<evidence type="ECO:0000256" key="3">
    <source>
        <dbReference type="ARBA" id="ARBA00022737"/>
    </source>
</evidence>
<dbReference type="AlphaFoldDB" id="A0AAV6UUF5"/>
<dbReference type="SUPFAM" id="SSF57625">
    <property type="entry name" value="Invertebrate chitin-binding proteins"/>
    <property type="match status" value="13"/>
</dbReference>
<dbReference type="Pfam" id="PF01607">
    <property type="entry name" value="CBM_14"/>
    <property type="match status" value="13"/>
</dbReference>
<accession>A0AAV6UUF5</accession>
<feature type="domain" description="Chitin-binding type-2" evidence="8">
    <location>
        <begin position="361"/>
        <end position="419"/>
    </location>
</feature>
<evidence type="ECO:0000259" key="8">
    <source>
        <dbReference type="PROSITE" id="PS50940"/>
    </source>
</evidence>
<dbReference type="PANTHER" id="PTHR23301">
    <property type="entry name" value="CHITIN BINDING PERITROPHIN-A"/>
    <property type="match status" value="1"/>
</dbReference>
<feature type="domain" description="Chitin-binding type-2" evidence="8">
    <location>
        <begin position="432"/>
        <end position="487"/>
    </location>
</feature>
<proteinExistence type="predicted"/>
<evidence type="ECO:0000256" key="1">
    <source>
        <dbReference type="ARBA" id="ARBA00022669"/>
    </source>
</evidence>
<dbReference type="InterPro" id="IPR051940">
    <property type="entry name" value="Chitin_bind-dev_reg"/>
</dbReference>
<keyword evidence="3" id="KW-0677">Repeat</keyword>
<feature type="domain" description="Chitin-binding type-2" evidence="8">
    <location>
        <begin position="493"/>
        <end position="547"/>
    </location>
</feature>
<evidence type="ECO:0000256" key="2">
    <source>
        <dbReference type="ARBA" id="ARBA00022729"/>
    </source>
</evidence>
<evidence type="ECO:0000313" key="9">
    <source>
        <dbReference type="EMBL" id="KAG8187915.1"/>
    </source>
</evidence>
<feature type="region of interest" description="Disordered" evidence="6">
    <location>
        <begin position="756"/>
        <end position="798"/>
    </location>
</feature>